<dbReference type="EMBL" id="JTDY01008744">
    <property type="protein sequence ID" value="KOB64423.1"/>
    <property type="molecule type" value="Genomic_DNA"/>
</dbReference>
<reference evidence="8 9" key="1">
    <citation type="journal article" date="2015" name="Genome Biol. Evol.">
        <title>The genome of winter moth (Operophtera brumata) provides a genomic perspective on sexual dimorphism and phenology.</title>
        <authorList>
            <person name="Derks M.F."/>
            <person name="Smit S."/>
            <person name="Salis L."/>
            <person name="Schijlen E."/>
            <person name="Bossers A."/>
            <person name="Mateman C."/>
            <person name="Pijl A.S."/>
            <person name="de Ridder D."/>
            <person name="Groenen M.A."/>
            <person name="Visser M.E."/>
            <person name="Megens H.J."/>
        </authorList>
    </citation>
    <scope>NUCLEOTIDE SEQUENCE [LARGE SCALE GENOMIC DNA]</scope>
    <source>
        <strain evidence="8">WM2013NL</strain>
        <tissue evidence="8">Head and thorax</tissue>
    </source>
</reference>
<evidence type="ECO:0000256" key="1">
    <source>
        <dbReference type="ARBA" id="ARBA00004141"/>
    </source>
</evidence>
<comment type="caution">
    <text evidence="8">The sequence shown here is derived from an EMBL/GenBank/DDBJ whole genome shotgun (WGS) entry which is preliminary data.</text>
</comment>
<evidence type="ECO:0000256" key="6">
    <source>
        <dbReference type="SAM" id="Phobius"/>
    </source>
</evidence>
<feature type="domain" description="MARVEL" evidence="7">
    <location>
        <begin position="1"/>
        <end position="111"/>
    </location>
</feature>
<keyword evidence="4 5" id="KW-0472">Membrane</keyword>
<feature type="transmembrane region" description="Helical" evidence="6">
    <location>
        <begin position="22"/>
        <end position="43"/>
    </location>
</feature>
<feature type="transmembrane region" description="Helical" evidence="6">
    <location>
        <begin position="55"/>
        <end position="77"/>
    </location>
</feature>
<evidence type="ECO:0000259" key="7">
    <source>
        <dbReference type="PROSITE" id="PS51225"/>
    </source>
</evidence>
<keyword evidence="3 6" id="KW-1133">Transmembrane helix</keyword>
<feature type="transmembrane region" description="Helical" evidence="6">
    <location>
        <begin position="83"/>
        <end position="105"/>
    </location>
</feature>
<dbReference type="InterPro" id="IPR008253">
    <property type="entry name" value="Marvel"/>
</dbReference>
<comment type="subcellular location">
    <subcellularLocation>
        <location evidence="1">Membrane</location>
        <topology evidence="1">Multi-pass membrane protein</topology>
    </subcellularLocation>
</comment>
<dbReference type="PROSITE" id="PS51225">
    <property type="entry name" value="MARVEL"/>
    <property type="match status" value="1"/>
</dbReference>
<dbReference type="AlphaFoldDB" id="A0A0L7KM92"/>
<name>A0A0L7KM92_OPEBR</name>
<evidence type="ECO:0000256" key="4">
    <source>
        <dbReference type="ARBA" id="ARBA00023136"/>
    </source>
</evidence>
<evidence type="ECO:0000256" key="5">
    <source>
        <dbReference type="PROSITE-ProRule" id="PRU00581"/>
    </source>
</evidence>
<dbReference type="GO" id="GO:0016020">
    <property type="term" value="C:membrane"/>
    <property type="evidence" value="ECO:0007669"/>
    <property type="project" value="UniProtKB-SubCell"/>
</dbReference>
<feature type="non-terminal residue" evidence="8">
    <location>
        <position position="1"/>
    </location>
</feature>
<evidence type="ECO:0000313" key="9">
    <source>
        <dbReference type="Proteomes" id="UP000037510"/>
    </source>
</evidence>
<evidence type="ECO:0000256" key="3">
    <source>
        <dbReference type="ARBA" id="ARBA00022989"/>
    </source>
</evidence>
<evidence type="ECO:0000256" key="2">
    <source>
        <dbReference type="ARBA" id="ARBA00022692"/>
    </source>
</evidence>
<gene>
    <name evidence="8" type="ORF">OBRU01_23906</name>
</gene>
<keyword evidence="2 5" id="KW-0812">Transmembrane</keyword>
<protein>
    <submittedName>
        <fullName evidence="8">Putative F28H1.4a</fullName>
    </submittedName>
</protein>
<dbReference type="Proteomes" id="UP000037510">
    <property type="component" value="Unassembled WGS sequence"/>
</dbReference>
<sequence length="133" mass="14327">VLNVIGAICIACSSFRSNGRGVLFTVVALTGLSYTLLIMYAYTFHAVEKHHNWKWLKVELGAAVAFVFFNMITSTIVVGFGAAAYSAAGFFGYLCMVAYGADAFLRGRALRRGEPAQGHVVQLKHAPARPLGP</sequence>
<organism evidence="8 9">
    <name type="scientific">Operophtera brumata</name>
    <name type="common">Winter moth</name>
    <name type="synonym">Phalaena brumata</name>
    <dbReference type="NCBI Taxonomy" id="104452"/>
    <lineage>
        <taxon>Eukaryota</taxon>
        <taxon>Metazoa</taxon>
        <taxon>Ecdysozoa</taxon>
        <taxon>Arthropoda</taxon>
        <taxon>Hexapoda</taxon>
        <taxon>Insecta</taxon>
        <taxon>Pterygota</taxon>
        <taxon>Neoptera</taxon>
        <taxon>Endopterygota</taxon>
        <taxon>Lepidoptera</taxon>
        <taxon>Glossata</taxon>
        <taxon>Ditrysia</taxon>
        <taxon>Geometroidea</taxon>
        <taxon>Geometridae</taxon>
        <taxon>Larentiinae</taxon>
        <taxon>Operophtera</taxon>
    </lineage>
</organism>
<accession>A0A0L7KM92</accession>
<evidence type="ECO:0000313" key="8">
    <source>
        <dbReference type="EMBL" id="KOB64423.1"/>
    </source>
</evidence>
<keyword evidence="9" id="KW-1185">Reference proteome</keyword>
<proteinExistence type="predicted"/>